<reference evidence="1" key="1">
    <citation type="submission" date="2016-03" db="EMBL/GenBank/DDBJ databases">
        <title>Gut transcriptome analysis on engorged females of Ornithodoros mimon (Acari: Argasidae) and phylogenetic inferences of soft ticks.</title>
        <authorList>
            <person name="Landulfo G.A."/>
            <person name="Giovanni D."/>
            <person name="Carvalho E."/>
            <person name="Junqueira-de-Azevedo I."/>
            <person name="Patane J."/>
            <person name="Mendoca R."/>
            <person name="Barros-Battesti D."/>
        </authorList>
    </citation>
    <scope>NUCLEOTIDE SEQUENCE</scope>
    <source>
        <strain evidence="1">Females</strain>
        <tissue evidence="1">Gut</tissue>
    </source>
</reference>
<protein>
    <submittedName>
        <fullName evidence="1">Microsomal glutathione s transferase 3</fullName>
    </submittedName>
</protein>
<feature type="non-terminal residue" evidence="1">
    <location>
        <position position="1"/>
    </location>
</feature>
<evidence type="ECO:0000313" key="1">
    <source>
        <dbReference type="EMBL" id="JAR86514.1"/>
    </source>
</evidence>
<dbReference type="GO" id="GO:0016740">
    <property type="term" value="F:transferase activity"/>
    <property type="evidence" value="ECO:0007669"/>
    <property type="project" value="UniProtKB-KW"/>
</dbReference>
<keyword evidence="1" id="KW-0808">Transferase</keyword>
<dbReference type="EMBL" id="GEIB01001909">
    <property type="protein sequence ID" value="JAR86514.1"/>
    <property type="molecule type" value="Transcribed_RNA"/>
</dbReference>
<dbReference type="AlphaFoldDB" id="A0A147B6Y6"/>
<sequence length="132" mass="14833">RHFGRRGIGICECMALVFGWPSKEAVRRQVPNNVLGQKRDFQLHSKSTSELLGKLSPVLVPALCRKCSTSHNWSCCWSCVPCWQSCLYPRLLNWGSVQAQPWSIPVPWSADSFGRHYQARSQHVGVPLSSPA</sequence>
<accession>A0A147B6Y6</accession>
<organism evidence="1">
    <name type="scientific">Alectorobius mimon</name>
    <dbReference type="NCBI Taxonomy" id="360319"/>
    <lineage>
        <taxon>Eukaryota</taxon>
        <taxon>Metazoa</taxon>
        <taxon>Ecdysozoa</taxon>
        <taxon>Arthropoda</taxon>
        <taxon>Chelicerata</taxon>
        <taxon>Arachnida</taxon>
        <taxon>Acari</taxon>
        <taxon>Parasitiformes</taxon>
        <taxon>Ixodida</taxon>
        <taxon>Ixodoidea</taxon>
        <taxon>Argasidae</taxon>
        <taxon>Ornithodorinae</taxon>
        <taxon>Alectorobius</taxon>
    </lineage>
</organism>
<proteinExistence type="predicted"/>
<name>A0A147B6Y6_9ACAR</name>